<name>A0A8C3S168_CHESE</name>
<feature type="domain" description="C2H2-type" evidence="9">
    <location>
        <begin position="371"/>
        <end position="398"/>
    </location>
</feature>
<keyword evidence="12" id="KW-1185">Reference proteome</keyword>
<reference evidence="11" key="2">
    <citation type="submission" date="2025-09" db="UniProtKB">
        <authorList>
            <consortium name="Ensembl"/>
        </authorList>
    </citation>
    <scope>IDENTIFICATION</scope>
</reference>
<evidence type="ECO:0000259" key="10">
    <source>
        <dbReference type="PROSITE" id="PS50805"/>
    </source>
</evidence>
<evidence type="ECO:0000256" key="5">
    <source>
        <dbReference type="ARBA" id="ARBA00022833"/>
    </source>
</evidence>
<dbReference type="CDD" id="cd07765">
    <property type="entry name" value="KRAB_A-box"/>
    <property type="match status" value="1"/>
</dbReference>
<feature type="compositionally biased region" description="Polar residues" evidence="8">
    <location>
        <begin position="34"/>
        <end position="44"/>
    </location>
</feature>
<evidence type="ECO:0008006" key="13">
    <source>
        <dbReference type="Google" id="ProtNLM"/>
    </source>
</evidence>
<dbReference type="PANTHER" id="PTHR16515:SF66">
    <property type="entry name" value="C2H2-TYPE DOMAIN-CONTAINING PROTEIN"/>
    <property type="match status" value="1"/>
</dbReference>
<dbReference type="SUPFAM" id="SSF57667">
    <property type="entry name" value="beta-beta-alpha zinc fingers"/>
    <property type="match status" value="4"/>
</dbReference>
<dbReference type="PROSITE" id="PS00028">
    <property type="entry name" value="ZINC_FINGER_C2H2_1"/>
    <property type="match status" value="8"/>
</dbReference>
<feature type="domain" description="C2H2-type" evidence="9">
    <location>
        <begin position="472"/>
        <end position="495"/>
    </location>
</feature>
<keyword evidence="5" id="KW-0862">Zinc</keyword>
<dbReference type="FunFam" id="3.30.160.60:FF:000839">
    <property type="entry name" value="Zinc finger protein 691"/>
    <property type="match status" value="1"/>
</dbReference>
<dbReference type="SMART" id="SM00355">
    <property type="entry name" value="ZnF_C2H2"/>
    <property type="match status" value="8"/>
</dbReference>
<dbReference type="PROSITE" id="PS50157">
    <property type="entry name" value="ZINC_FINGER_C2H2_2"/>
    <property type="match status" value="7"/>
</dbReference>
<evidence type="ECO:0000313" key="11">
    <source>
        <dbReference type="Ensembl" id="ENSCSRP00000007569.1"/>
    </source>
</evidence>
<evidence type="ECO:0000256" key="4">
    <source>
        <dbReference type="ARBA" id="ARBA00022771"/>
    </source>
</evidence>
<evidence type="ECO:0000259" key="9">
    <source>
        <dbReference type="PROSITE" id="PS50157"/>
    </source>
</evidence>
<evidence type="ECO:0000313" key="12">
    <source>
        <dbReference type="Proteomes" id="UP000694403"/>
    </source>
</evidence>
<dbReference type="SMART" id="SM00349">
    <property type="entry name" value="KRAB"/>
    <property type="match status" value="1"/>
</dbReference>
<keyword evidence="4 7" id="KW-0863">Zinc-finger</keyword>
<evidence type="ECO:0000256" key="7">
    <source>
        <dbReference type="PROSITE-ProRule" id="PRU00042"/>
    </source>
</evidence>
<feature type="domain" description="C2H2-type" evidence="9">
    <location>
        <begin position="399"/>
        <end position="426"/>
    </location>
</feature>
<evidence type="ECO:0000256" key="6">
    <source>
        <dbReference type="ARBA" id="ARBA00023242"/>
    </source>
</evidence>
<evidence type="ECO:0000256" key="1">
    <source>
        <dbReference type="ARBA" id="ARBA00004123"/>
    </source>
</evidence>
<sequence>MPQVPSTFLTVTLCVPHRDRSPPPRDPASKLPTPLQSRPDPSQTSERELQLQPAKLSMWPAVAAIQAVDRTVDSHATRLLTLERRVGTAEKKLVDCEKTVMQFESQLESKWAALGTLIQEYGRLQRRLENVENLLKNRNFWILRLPPGTRGEVPKVPVTFDDVSVYFNEPEWGSLEEWQKELYKNVMKGNYETLISLGQQGAGEGPEEPTACGSNLCGFEPGAEQKEAHADPCTPADPGAGVRIEQLPPLPQRIPTGEKPYNCAACEKSFCLRKHQLSHAAQGAHVCAECRRSFRLKRSLLTHQRSHLGESAGSFICAACGKSFGCHPALTRHQRLHGGERRYKCPACPKSFLQKGHLADHARLHTGERPFPCPACQKTFNEKSNLNKHYRTHTGERPYPCAQCGKSFIQKHHLQKHQRVHGGRRGGGSPAPASPASPAGERLYPCIECTESFAQKTSLEQHQRTHTQERPFQCSKCSKSFRHRQSLNNHQKSHAPAGGSPRHRQGPETAPSGERLRTGRSTVGWQWGGGSLQAVSSPEIQQFIA</sequence>
<keyword evidence="2" id="KW-0479">Metal-binding</keyword>
<reference evidence="11" key="1">
    <citation type="submission" date="2025-08" db="UniProtKB">
        <authorList>
            <consortium name="Ensembl"/>
        </authorList>
    </citation>
    <scope>IDENTIFICATION</scope>
</reference>
<dbReference type="PANTHER" id="PTHR16515">
    <property type="entry name" value="PR DOMAIN ZINC FINGER PROTEIN"/>
    <property type="match status" value="1"/>
</dbReference>
<dbReference type="Proteomes" id="UP000694403">
    <property type="component" value="Unplaced"/>
</dbReference>
<accession>A0A8C3S168</accession>
<dbReference type="Ensembl" id="ENSCSRT00000007807.1">
    <property type="protein sequence ID" value="ENSCSRP00000007569.1"/>
    <property type="gene ID" value="ENSCSRG00000005553.1"/>
</dbReference>
<dbReference type="Pfam" id="PF00096">
    <property type="entry name" value="zf-C2H2"/>
    <property type="match status" value="6"/>
</dbReference>
<feature type="domain" description="KRAB" evidence="10">
    <location>
        <begin position="158"/>
        <end position="238"/>
    </location>
</feature>
<dbReference type="AlphaFoldDB" id="A0A8C3S168"/>
<keyword evidence="3" id="KW-0677">Repeat</keyword>
<dbReference type="GO" id="GO:0005634">
    <property type="term" value="C:nucleus"/>
    <property type="evidence" value="ECO:0007669"/>
    <property type="project" value="UniProtKB-SubCell"/>
</dbReference>
<dbReference type="FunFam" id="3.30.160.60:FF:000100">
    <property type="entry name" value="Zinc finger 45-like"/>
    <property type="match status" value="1"/>
</dbReference>
<dbReference type="FunFam" id="3.30.160.60:FF:001800">
    <property type="entry name" value="Zinc finger protein 467"/>
    <property type="match status" value="1"/>
</dbReference>
<dbReference type="GO" id="GO:0008270">
    <property type="term" value="F:zinc ion binding"/>
    <property type="evidence" value="ECO:0007669"/>
    <property type="project" value="UniProtKB-KW"/>
</dbReference>
<feature type="domain" description="C2H2-type" evidence="9">
    <location>
        <begin position="315"/>
        <end position="342"/>
    </location>
</feature>
<protein>
    <recommendedName>
        <fullName evidence="13">Zinc finger protein 777</fullName>
    </recommendedName>
</protein>
<dbReference type="PROSITE" id="PS50805">
    <property type="entry name" value="KRAB"/>
    <property type="match status" value="1"/>
</dbReference>
<dbReference type="InterPro" id="IPR013087">
    <property type="entry name" value="Znf_C2H2_type"/>
</dbReference>
<proteinExistence type="predicted"/>
<feature type="region of interest" description="Disordered" evidence="8">
    <location>
        <begin position="15"/>
        <end position="50"/>
    </location>
</feature>
<evidence type="ECO:0000256" key="3">
    <source>
        <dbReference type="ARBA" id="ARBA00022737"/>
    </source>
</evidence>
<feature type="region of interest" description="Disordered" evidence="8">
    <location>
        <begin position="483"/>
        <end position="531"/>
    </location>
</feature>
<comment type="subcellular location">
    <subcellularLocation>
        <location evidence="1">Nucleus</location>
    </subcellularLocation>
</comment>
<evidence type="ECO:0000256" key="8">
    <source>
        <dbReference type="SAM" id="MobiDB-lite"/>
    </source>
</evidence>
<dbReference type="Gene3D" id="3.30.160.60">
    <property type="entry name" value="Classic Zinc Finger"/>
    <property type="match status" value="8"/>
</dbReference>
<feature type="domain" description="C2H2-type" evidence="9">
    <location>
        <begin position="343"/>
        <end position="370"/>
    </location>
</feature>
<dbReference type="Pfam" id="PF01352">
    <property type="entry name" value="KRAB"/>
    <property type="match status" value="1"/>
</dbReference>
<dbReference type="InterPro" id="IPR050331">
    <property type="entry name" value="Zinc_finger"/>
</dbReference>
<keyword evidence="6" id="KW-0539">Nucleus</keyword>
<feature type="region of interest" description="Disordered" evidence="8">
    <location>
        <begin position="412"/>
        <end position="438"/>
    </location>
</feature>
<dbReference type="InterPro" id="IPR036051">
    <property type="entry name" value="KRAB_dom_sf"/>
</dbReference>
<dbReference type="InterPro" id="IPR036236">
    <property type="entry name" value="Znf_C2H2_sf"/>
</dbReference>
<evidence type="ECO:0000256" key="2">
    <source>
        <dbReference type="ARBA" id="ARBA00022723"/>
    </source>
</evidence>
<feature type="compositionally biased region" description="Basic residues" evidence="8">
    <location>
        <begin position="412"/>
        <end position="424"/>
    </location>
</feature>
<feature type="domain" description="C2H2-type" evidence="9">
    <location>
        <begin position="285"/>
        <end position="312"/>
    </location>
</feature>
<dbReference type="GO" id="GO:0006355">
    <property type="term" value="P:regulation of DNA-templated transcription"/>
    <property type="evidence" value="ECO:0007669"/>
    <property type="project" value="InterPro"/>
</dbReference>
<dbReference type="SUPFAM" id="SSF109640">
    <property type="entry name" value="KRAB domain (Kruppel-associated box)"/>
    <property type="match status" value="1"/>
</dbReference>
<feature type="domain" description="C2H2-type" evidence="9">
    <location>
        <begin position="444"/>
        <end position="471"/>
    </location>
</feature>
<dbReference type="FunFam" id="3.30.160.60:FF:002343">
    <property type="entry name" value="Zinc finger protein 33A"/>
    <property type="match status" value="2"/>
</dbReference>
<dbReference type="InterPro" id="IPR001909">
    <property type="entry name" value="KRAB"/>
</dbReference>
<organism evidence="11 12">
    <name type="scientific">Chelydra serpentina</name>
    <name type="common">Snapping turtle</name>
    <name type="synonym">Testudo serpentina</name>
    <dbReference type="NCBI Taxonomy" id="8475"/>
    <lineage>
        <taxon>Eukaryota</taxon>
        <taxon>Metazoa</taxon>
        <taxon>Chordata</taxon>
        <taxon>Craniata</taxon>
        <taxon>Vertebrata</taxon>
        <taxon>Euteleostomi</taxon>
        <taxon>Archelosauria</taxon>
        <taxon>Testudinata</taxon>
        <taxon>Testudines</taxon>
        <taxon>Cryptodira</taxon>
        <taxon>Durocryptodira</taxon>
        <taxon>Americhelydia</taxon>
        <taxon>Chelydroidea</taxon>
        <taxon>Chelydridae</taxon>
        <taxon>Chelydra</taxon>
    </lineage>
</organism>
<dbReference type="Gene3D" id="6.10.140.140">
    <property type="match status" value="1"/>
</dbReference>